<keyword evidence="2" id="KW-1185">Reference proteome</keyword>
<dbReference type="EMBL" id="JANARS010000012">
    <property type="protein sequence ID" value="MCP3424187.1"/>
    <property type="molecule type" value="Genomic_DNA"/>
</dbReference>
<dbReference type="InterPro" id="IPR019646">
    <property type="entry name" value="Aminoglyc_AdlTrfase"/>
</dbReference>
<reference evidence="1 2" key="1">
    <citation type="submission" date="2022-06" db="EMBL/GenBank/DDBJ databases">
        <authorList>
            <person name="So Y."/>
        </authorList>
    </citation>
    <scope>NUCLEOTIDE SEQUENCE [LARGE SCALE GENOMIC DNA]</scope>
    <source>
        <strain evidence="1 2">STR3</strain>
    </source>
</reference>
<gene>
    <name evidence="1" type="ORF">NCI01_20500</name>
</gene>
<comment type="caution">
    <text evidence="1">The sequence shown here is derived from an EMBL/GenBank/DDBJ whole genome shotgun (WGS) entry which is preliminary data.</text>
</comment>
<protein>
    <recommendedName>
        <fullName evidence="3">Amino acid transporter</fullName>
    </recommendedName>
</protein>
<evidence type="ECO:0008006" key="3">
    <source>
        <dbReference type="Google" id="ProtNLM"/>
    </source>
</evidence>
<dbReference type="RefSeq" id="WP_254183344.1">
    <property type="nucleotide sequence ID" value="NZ_JANARS010000012.1"/>
</dbReference>
<proteinExistence type="predicted"/>
<dbReference type="Pfam" id="PF10706">
    <property type="entry name" value="Aminoglyc_resit"/>
    <property type="match status" value="1"/>
</dbReference>
<evidence type="ECO:0000313" key="1">
    <source>
        <dbReference type="EMBL" id="MCP3424187.1"/>
    </source>
</evidence>
<dbReference type="Gene3D" id="3.30.460.40">
    <property type="match status" value="1"/>
</dbReference>
<organism evidence="1 2">
    <name type="scientific">Nocardioides pinisoli</name>
    <dbReference type="NCBI Taxonomy" id="2950279"/>
    <lineage>
        <taxon>Bacteria</taxon>
        <taxon>Bacillati</taxon>
        <taxon>Actinomycetota</taxon>
        <taxon>Actinomycetes</taxon>
        <taxon>Propionibacteriales</taxon>
        <taxon>Nocardioidaceae</taxon>
        <taxon>Nocardioides</taxon>
    </lineage>
</organism>
<dbReference type="Proteomes" id="UP001204524">
    <property type="component" value="Unassembled WGS sequence"/>
</dbReference>
<name>A0ABT1L2E0_9ACTN</name>
<evidence type="ECO:0000313" key="2">
    <source>
        <dbReference type="Proteomes" id="UP001204524"/>
    </source>
</evidence>
<sequence>MTDHDEAVRLYGPWRARTPRDAVALLEGYDRPWWIAGGWAIEAFTGVPRPHDDLDPSILRSDVADLRRHLEGRLDVWQADSGTLTAVVDDAVPLPETCENLWLRPSGAEPWEYDVILTHATPTTWTYKRDARITRPLAEILWSHDGITYLRPEVQLLHKARVVRPKDQVDFDVCAPLLDPGARAWLRSSLELAHPGHRWLDAL</sequence>
<accession>A0ABT1L2E0</accession>